<evidence type="ECO:0000256" key="1">
    <source>
        <dbReference type="SAM" id="MobiDB-lite"/>
    </source>
</evidence>
<organism evidence="2 3">
    <name type="scientific">Ascodesmis nigricans</name>
    <dbReference type="NCBI Taxonomy" id="341454"/>
    <lineage>
        <taxon>Eukaryota</taxon>
        <taxon>Fungi</taxon>
        <taxon>Dikarya</taxon>
        <taxon>Ascomycota</taxon>
        <taxon>Pezizomycotina</taxon>
        <taxon>Pezizomycetes</taxon>
        <taxon>Pezizales</taxon>
        <taxon>Ascodesmidaceae</taxon>
        <taxon>Ascodesmis</taxon>
    </lineage>
</organism>
<feature type="compositionally biased region" description="Basic and acidic residues" evidence="1">
    <location>
        <begin position="36"/>
        <end position="50"/>
    </location>
</feature>
<proteinExistence type="predicted"/>
<accession>A0A4S2MKS0</accession>
<gene>
    <name evidence="2" type="ORF">EX30DRAFT_374617</name>
</gene>
<dbReference type="AlphaFoldDB" id="A0A4S2MKS0"/>
<keyword evidence="3" id="KW-1185">Reference proteome</keyword>
<feature type="region of interest" description="Disordered" evidence="1">
    <location>
        <begin position="36"/>
        <end position="55"/>
    </location>
</feature>
<dbReference type="Proteomes" id="UP000298138">
    <property type="component" value="Unassembled WGS sequence"/>
</dbReference>
<feature type="non-terminal residue" evidence="2">
    <location>
        <position position="1"/>
    </location>
</feature>
<dbReference type="EMBL" id="ML220152">
    <property type="protein sequence ID" value="TGZ77552.1"/>
    <property type="molecule type" value="Genomic_DNA"/>
</dbReference>
<reference evidence="2 3" key="1">
    <citation type="submission" date="2019-04" db="EMBL/GenBank/DDBJ databases">
        <title>Comparative genomics and transcriptomics to analyze fruiting body development in filamentous ascomycetes.</title>
        <authorList>
            <consortium name="DOE Joint Genome Institute"/>
            <person name="Lutkenhaus R."/>
            <person name="Traeger S."/>
            <person name="Breuer J."/>
            <person name="Kuo A."/>
            <person name="Lipzen A."/>
            <person name="Pangilinan J."/>
            <person name="Dilworth D."/>
            <person name="Sandor L."/>
            <person name="Poggeler S."/>
            <person name="Barry K."/>
            <person name="Grigoriev I.V."/>
            <person name="Nowrousian M."/>
        </authorList>
    </citation>
    <scope>NUCLEOTIDE SEQUENCE [LARGE SCALE GENOMIC DNA]</scope>
    <source>
        <strain evidence="2 3">CBS 389.68</strain>
    </source>
</reference>
<evidence type="ECO:0000313" key="3">
    <source>
        <dbReference type="Proteomes" id="UP000298138"/>
    </source>
</evidence>
<evidence type="ECO:0000313" key="2">
    <source>
        <dbReference type="EMBL" id="TGZ77552.1"/>
    </source>
</evidence>
<sequence>RAEEHVEERVTENLEDGLPTLTNTIDLTTRIHTQAEAKKIPKFDPKERARLSQKRPRSWLPLVKTALKETELELATLRKEVVEL</sequence>
<protein>
    <submittedName>
        <fullName evidence="2">Uncharacterized protein</fullName>
    </submittedName>
</protein>
<dbReference type="InParanoid" id="A0A4S2MKS0"/>
<name>A0A4S2MKS0_9PEZI</name>